<protein>
    <submittedName>
        <fullName evidence="3">NUDIX hydrolase</fullName>
    </submittedName>
</protein>
<evidence type="ECO:0000259" key="2">
    <source>
        <dbReference type="PROSITE" id="PS51462"/>
    </source>
</evidence>
<sequence length="142" mass="15843">MASGVLIRDGKVLLVKHPKLGVYIYPGGHVEEGETPIEAVEREFREETGLAVEVMGARRGIRDENVIERPLPIVILEETVKYPNEVHIHFDLVYLVREVGGSLVNGVWVDLAEVERISTYPNVRQVIKLAASVISLYRSGNV</sequence>
<feature type="domain" description="Nudix hydrolase" evidence="2">
    <location>
        <begin position="1"/>
        <end position="131"/>
    </location>
</feature>
<evidence type="ECO:0000256" key="1">
    <source>
        <dbReference type="ARBA" id="ARBA00022801"/>
    </source>
</evidence>
<dbReference type="STRING" id="410359.Pcal_1752"/>
<dbReference type="InterPro" id="IPR020476">
    <property type="entry name" value="Nudix_hydrolase"/>
</dbReference>
<evidence type="ECO:0000313" key="4">
    <source>
        <dbReference type="Proteomes" id="UP000001431"/>
    </source>
</evidence>
<dbReference type="KEGG" id="pcl:Pcal_1752"/>
<dbReference type="SUPFAM" id="SSF55811">
    <property type="entry name" value="Nudix"/>
    <property type="match status" value="1"/>
</dbReference>
<dbReference type="PROSITE" id="PS00893">
    <property type="entry name" value="NUDIX_BOX"/>
    <property type="match status" value="1"/>
</dbReference>
<dbReference type="Proteomes" id="UP000001431">
    <property type="component" value="Chromosome"/>
</dbReference>
<dbReference type="PANTHER" id="PTHR43736">
    <property type="entry name" value="ADP-RIBOSE PYROPHOSPHATASE"/>
    <property type="match status" value="1"/>
</dbReference>
<dbReference type="EMBL" id="CP000561">
    <property type="protein sequence ID" value="ABO09169.1"/>
    <property type="molecule type" value="Genomic_DNA"/>
</dbReference>
<keyword evidence="4" id="KW-1185">Reference proteome</keyword>
<dbReference type="AlphaFoldDB" id="A3MX02"/>
<gene>
    <name evidence="3" type="ordered locus">Pcal_1752</name>
</gene>
<dbReference type="PANTHER" id="PTHR43736:SF1">
    <property type="entry name" value="DIHYDRONEOPTERIN TRIPHOSPHATE DIPHOSPHATASE"/>
    <property type="match status" value="1"/>
</dbReference>
<dbReference type="PROSITE" id="PS51462">
    <property type="entry name" value="NUDIX"/>
    <property type="match status" value="1"/>
</dbReference>
<evidence type="ECO:0000313" key="3">
    <source>
        <dbReference type="EMBL" id="ABO09169.1"/>
    </source>
</evidence>
<dbReference type="Gene3D" id="3.90.79.10">
    <property type="entry name" value="Nucleoside Triphosphate Pyrophosphohydrolase"/>
    <property type="match status" value="1"/>
</dbReference>
<dbReference type="InterPro" id="IPR020084">
    <property type="entry name" value="NUDIX_hydrolase_CS"/>
</dbReference>
<dbReference type="PRINTS" id="PR00502">
    <property type="entry name" value="NUDIXFAMILY"/>
</dbReference>
<dbReference type="HOGENOM" id="CLU_101758_3_0_2"/>
<dbReference type="InterPro" id="IPR015797">
    <property type="entry name" value="NUDIX_hydrolase-like_dom_sf"/>
</dbReference>
<proteinExistence type="predicted"/>
<dbReference type="CDD" id="cd03674">
    <property type="entry name" value="NUDIX_Hydrolase"/>
    <property type="match status" value="1"/>
</dbReference>
<accession>A3MX02</accession>
<dbReference type="InterPro" id="IPR000086">
    <property type="entry name" value="NUDIX_hydrolase_dom"/>
</dbReference>
<reference evidence="3" key="1">
    <citation type="submission" date="2007-02" db="EMBL/GenBank/DDBJ databases">
        <title>Complete sequence of Pyrobaculum calidifontis JCM 11548.</title>
        <authorList>
            <consortium name="US DOE Joint Genome Institute"/>
            <person name="Copeland A."/>
            <person name="Lucas S."/>
            <person name="Lapidus A."/>
            <person name="Barry K."/>
            <person name="Glavina del Rio T."/>
            <person name="Dalin E."/>
            <person name="Tice H."/>
            <person name="Pitluck S."/>
            <person name="Chain P."/>
            <person name="Malfatti S."/>
            <person name="Shin M."/>
            <person name="Vergez L."/>
            <person name="Schmutz J."/>
            <person name="Larimer F."/>
            <person name="Land M."/>
            <person name="Hauser L."/>
            <person name="Kyrpides N."/>
            <person name="Mikhailova N."/>
            <person name="Cozen A.E."/>
            <person name="Fitz-Gibbon S.T."/>
            <person name="House C.H."/>
            <person name="Saltikov C."/>
            <person name="Lowe T.M."/>
            <person name="Richardson P."/>
        </authorList>
    </citation>
    <scope>NUCLEOTIDE SEQUENCE [LARGE SCALE GENOMIC DNA]</scope>
    <source>
        <strain evidence="3">JCM 11548</strain>
    </source>
</reference>
<dbReference type="Pfam" id="PF00293">
    <property type="entry name" value="NUDIX"/>
    <property type="match status" value="1"/>
</dbReference>
<dbReference type="GO" id="GO:0016787">
    <property type="term" value="F:hydrolase activity"/>
    <property type="evidence" value="ECO:0007669"/>
    <property type="project" value="UniProtKB-KW"/>
</dbReference>
<dbReference type="eggNOG" id="arCOG01080">
    <property type="taxonomic scope" value="Archaea"/>
</dbReference>
<name>A3MX02_PYRCJ</name>
<organism evidence="3 4">
    <name type="scientific">Pyrobaculum calidifontis (strain DSM 21063 / JCM 11548 / VA1)</name>
    <dbReference type="NCBI Taxonomy" id="410359"/>
    <lineage>
        <taxon>Archaea</taxon>
        <taxon>Thermoproteota</taxon>
        <taxon>Thermoprotei</taxon>
        <taxon>Thermoproteales</taxon>
        <taxon>Thermoproteaceae</taxon>
        <taxon>Pyrobaculum</taxon>
    </lineage>
</organism>
<keyword evidence="1 3" id="KW-0378">Hydrolase</keyword>